<feature type="compositionally biased region" description="Basic and acidic residues" evidence="1">
    <location>
        <begin position="151"/>
        <end position="163"/>
    </location>
</feature>
<feature type="chain" id="PRO_5045731978" evidence="2">
    <location>
        <begin position="26"/>
        <end position="239"/>
    </location>
</feature>
<dbReference type="EMBL" id="JBHSNW010000001">
    <property type="protein sequence ID" value="MFC5813474.1"/>
    <property type="molecule type" value="Genomic_DNA"/>
</dbReference>
<feature type="compositionally biased region" description="Low complexity" evidence="1">
    <location>
        <begin position="105"/>
        <end position="124"/>
    </location>
</feature>
<dbReference type="InterPro" id="IPR050149">
    <property type="entry name" value="Collagen_superfamily"/>
</dbReference>
<evidence type="ECO:0000256" key="2">
    <source>
        <dbReference type="SAM" id="SignalP"/>
    </source>
</evidence>
<proteinExistence type="predicted"/>
<evidence type="ECO:0000256" key="1">
    <source>
        <dbReference type="SAM" id="MobiDB-lite"/>
    </source>
</evidence>
<gene>
    <name evidence="3" type="ORF">ACFPUY_00145</name>
</gene>
<name>A0ABW1BJT3_9ACTN</name>
<keyword evidence="2" id="KW-0732">Signal</keyword>
<dbReference type="InterPro" id="IPR008160">
    <property type="entry name" value="Collagen"/>
</dbReference>
<dbReference type="PANTHER" id="PTHR24023:SF1082">
    <property type="entry name" value="COLLAGEN TRIPLE HELIX REPEAT"/>
    <property type="match status" value="1"/>
</dbReference>
<dbReference type="RefSeq" id="WP_219546697.1">
    <property type="nucleotide sequence ID" value="NZ_JAHKRN010000027.1"/>
</dbReference>
<feature type="compositionally biased region" description="Low complexity" evidence="1">
    <location>
        <begin position="138"/>
        <end position="150"/>
    </location>
</feature>
<protein>
    <submittedName>
        <fullName evidence="3">Collagen-like protein</fullName>
    </submittedName>
</protein>
<feature type="region of interest" description="Disordered" evidence="1">
    <location>
        <begin position="73"/>
        <end position="171"/>
    </location>
</feature>
<accession>A0ABW1BJT3</accession>
<dbReference type="PANTHER" id="PTHR24023">
    <property type="entry name" value="COLLAGEN ALPHA"/>
    <property type="match status" value="1"/>
</dbReference>
<feature type="signal peptide" evidence="2">
    <location>
        <begin position="1"/>
        <end position="25"/>
    </location>
</feature>
<dbReference type="Pfam" id="PF01391">
    <property type="entry name" value="Collagen"/>
    <property type="match status" value="1"/>
</dbReference>
<evidence type="ECO:0000313" key="4">
    <source>
        <dbReference type="Proteomes" id="UP001596096"/>
    </source>
</evidence>
<sequence length="239" mass="23286">MKILRVAAVGALAASLLTVGGAATASSATTAAAAGEVTACVHKKSRYVRIINASGKCKPAEIRMKIGGGETVTQTAVTSGPKGDTGAQGPKGDTGAQGPRGMRGPQGKQGAQGPKGDAGPQGPKGEQGEQGPKGDTGPAGPQGKQGVPGPKGEKGEPGRDGKDGGGSFTTYTKTQQFSRSGASANCNQGDLATGGGFAVSSGTQVIASAPTGSGTWTVTIQGQGQTSGTVYVVCLKKSS</sequence>
<keyword evidence="4" id="KW-1185">Reference proteome</keyword>
<dbReference type="Proteomes" id="UP001596096">
    <property type="component" value="Unassembled WGS sequence"/>
</dbReference>
<organism evidence="3 4">
    <name type="scientific">Nonomuraea harbinensis</name>
    <dbReference type="NCBI Taxonomy" id="1286938"/>
    <lineage>
        <taxon>Bacteria</taxon>
        <taxon>Bacillati</taxon>
        <taxon>Actinomycetota</taxon>
        <taxon>Actinomycetes</taxon>
        <taxon>Streptosporangiales</taxon>
        <taxon>Streptosporangiaceae</taxon>
        <taxon>Nonomuraea</taxon>
    </lineage>
</organism>
<evidence type="ECO:0000313" key="3">
    <source>
        <dbReference type="EMBL" id="MFC5813474.1"/>
    </source>
</evidence>
<reference evidence="4" key="1">
    <citation type="journal article" date="2019" name="Int. J. Syst. Evol. Microbiol.">
        <title>The Global Catalogue of Microorganisms (GCM) 10K type strain sequencing project: providing services to taxonomists for standard genome sequencing and annotation.</title>
        <authorList>
            <consortium name="The Broad Institute Genomics Platform"/>
            <consortium name="The Broad Institute Genome Sequencing Center for Infectious Disease"/>
            <person name="Wu L."/>
            <person name="Ma J."/>
        </authorList>
    </citation>
    <scope>NUCLEOTIDE SEQUENCE [LARGE SCALE GENOMIC DNA]</scope>
    <source>
        <strain evidence="4">CGMCC 4.7106</strain>
    </source>
</reference>
<comment type="caution">
    <text evidence="3">The sequence shown here is derived from an EMBL/GenBank/DDBJ whole genome shotgun (WGS) entry which is preliminary data.</text>
</comment>